<dbReference type="CDD" id="cd06225">
    <property type="entry name" value="HAMP"/>
    <property type="match status" value="1"/>
</dbReference>
<dbReference type="PROSITE" id="PS50885">
    <property type="entry name" value="HAMP"/>
    <property type="match status" value="1"/>
</dbReference>
<comment type="subcellular location">
    <subcellularLocation>
        <location evidence="2">Cell membrane</location>
        <topology evidence="2">Multi-pass membrane protein</topology>
    </subcellularLocation>
</comment>
<dbReference type="AlphaFoldDB" id="A0A7G5BV64"/>
<evidence type="ECO:0000256" key="7">
    <source>
        <dbReference type="ARBA" id="ARBA00022692"/>
    </source>
</evidence>
<keyword evidence="5" id="KW-0597">Phosphoprotein</keyword>
<keyword evidence="12" id="KW-0902">Two-component regulatory system</keyword>
<sequence length="494" mass="55992">MRAISIKLKFSLFLAVLLLLTVLVLSVFVLRGIKDQQQLRMEKELLQQTRIANLSIKQAYLTSPPIEAQTFLRSRGQQFAMDLAVYSGLHVVLYDNSGKKVGDSVPLSSSYEVDNALVFALKGKIAYQREGSSLLYLTPLQGPGKQMGVLQFQYSLANDIRFYDTIAGLFLFTGAAVLAASFILGFLFFRRATSAIITLNHAAEQIRKGQFLQRSPLNRQDELGQLSRGIFYMSTEIRKSMEAMKAEDRKLRQAVVKLQQLERQQKQFIGNISHEFKTPLTSIKAYSDLMELYPEDNALQGDAVHHIKLETDRLTDMVEKALRLTALEKYDFEYQPELIPIRELLLDLIGRMKAKAERFDVAIDHRLEEIPIWADRESFVHILVNLLDNAIKYNLPGGRVHVSDRAEENNAIIEISNTGAGIPEDARDKIFEPFFTVNKDRSRQSGGTGLGLALVKQLMEKHNGKIELIDSELGTTFRLIFPVRTSPLRKEELL</sequence>
<dbReference type="GO" id="GO:0000155">
    <property type="term" value="F:phosphorelay sensor kinase activity"/>
    <property type="evidence" value="ECO:0007669"/>
    <property type="project" value="InterPro"/>
</dbReference>
<dbReference type="InterPro" id="IPR003661">
    <property type="entry name" value="HisK_dim/P_dom"/>
</dbReference>
<proteinExistence type="predicted"/>
<dbReference type="PANTHER" id="PTHR45528">
    <property type="entry name" value="SENSOR HISTIDINE KINASE CPXA"/>
    <property type="match status" value="1"/>
</dbReference>
<dbReference type="Pfam" id="PF02518">
    <property type="entry name" value="HATPase_c"/>
    <property type="match status" value="1"/>
</dbReference>
<dbReference type="InterPro" id="IPR003594">
    <property type="entry name" value="HATPase_dom"/>
</dbReference>
<dbReference type="EC" id="2.7.13.3" evidence="3"/>
<evidence type="ECO:0000256" key="12">
    <source>
        <dbReference type="ARBA" id="ARBA00023012"/>
    </source>
</evidence>
<evidence type="ECO:0000256" key="1">
    <source>
        <dbReference type="ARBA" id="ARBA00000085"/>
    </source>
</evidence>
<dbReference type="SMART" id="SM00304">
    <property type="entry name" value="HAMP"/>
    <property type="match status" value="1"/>
</dbReference>
<organism evidence="17 18">
    <name type="scientific">Cohnella cholangitidis</name>
    <dbReference type="NCBI Taxonomy" id="2598458"/>
    <lineage>
        <taxon>Bacteria</taxon>
        <taxon>Bacillati</taxon>
        <taxon>Bacillota</taxon>
        <taxon>Bacilli</taxon>
        <taxon>Bacillales</taxon>
        <taxon>Paenibacillaceae</taxon>
        <taxon>Cohnella</taxon>
    </lineage>
</organism>
<keyword evidence="8" id="KW-0547">Nucleotide-binding</keyword>
<keyword evidence="18" id="KW-1185">Reference proteome</keyword>
<feature type="domain" description="Histidine kinase" evidence="15">
    <location>
        <begin position="271"/>
        <end position="485"/>
    </location>
</feature>
<dbReference type="PRINTS" id="PR00344">
    <property type="entry name" value="BCTRLSENSOR"/>
</dbReference>
<dbReference type="CDD" id="cd00075">
    <property type="entry name" value="HATPase"/>
    <property type="match status" value="1"/>
</dbReference>
<feature type="transmembrane region" description="Helical" evidence="14">
    <location>
        <begin position="166"/>
        <end position="189"/>
    </location>
</feature>
<dbReference type="InterPro" id="IPR004358">
    <property type="entry name" value="Sig_transdc_His_kin-like_C"/>
</dbReference>
<evidence type="ECO:0000256" key="3">
    <source>
        <dbReference type="ARBA" id="ARBA00012438"/>
    </source>
</evidence>
<feature type="domain" description="HAMP" evidence="16">
    <location>
        <begin position="190"/>
        <end position="242"/>
    </location>
</feature>
<dbReference type="GO" id="GO:0005524">
    <property type="term" value="F:ATP binding"/>
    <property type="evidence" value="ECO:0007669"/>
    <property type="project" value="UniProtKB-KW"/>
</dbReference>
<keyword evidence="6" id="KW-0808">Transferase</keyword>
<dbReference type="KEGG" id="cchl:FPL14_06220"/>
<dbReference type="GO" id="GO:0005886">
    <property type="term" value="C:plasma membrane"/>
    <property type="evidence" value="ECO:0007669"/>
    <property type="project" value="UniProtKB-SubCell"/>
</dbReference>
<keyword evidence="9 17" id="KW-0418">Kinase</keyword>
<keyword evidence="4" id="KW-1003">Cell membrane</keyword>
<keyword evidence="13 14" id="KW-0472">Membrane</keyword>
<dbReference type="EMBL" id="CP041969">
    <property type="protein sequence ID" value="QMV40848.1"/>
    <property type="molecule type" value="Genomic_DNA"/>
</dbReference>
<dbReference type="InterPro" id="IPR036097">
    <property type="entry name" value="HisK_dim/P_sf"/>
</dbReference>
<dbReference type="Gene3D" id="1.10.287.130">
    <property type="match status" value="1"/>
</dbReference>
<evidence type="ECO:0000259" key="15">
    <source>
        <dbReference type="PROSITE" id="PS50109"/>
    </source>
</evidence>
<gene>
    <name evidence="17" type="ORF">FPL14_06220</name>
</gene>
<dbReference type="Proteomes" id="UP000515679">
    <property type="component" value="Chromosome"/>
</dbReference>
<dbReference type="SUPFAM" id="SSF47384">
    <property type="entry name" value="Homodimeric domain of signal transducing histidine kinase"/>
    <property type="match status" value="1"/>
</dbReference>
<evidence type="ECO:0000256" key="6">
    <source>
        <dbReference type="ARBA" id="ARBA00022679"/>
    </source>
</evidence>
<evidence type="ECO:0000313" key="17">
    <source>
        <dbReference type="EMBL" id="QMV40848.1"/>
    </source>
</evidence>
<dbReference type="PROSITE" id="PS50109">
    <property type="entry name" value="HIS_KIN"/>
    <property type="match status" value="1"/>
</dbReference>
<evidence type="ECO:0000256" key="14">
    <source>
        <dbReference type="SAM" id="Phobius"/>
    </source>
</evidence>
<dbReference type="Pfam" id="PF00512">
    <property type="entry name" value="HisKA"/>
    <property type="match status" value="1"/>
</dbReference>
<name>A0A7G5BV64_9BACL</name>
<evidence type="ECO:0000256" key="8">
    <source>
        <dbReference type="ARBA" id="ARBA00022741"/>
    </source>
</evidence>
<dbReference type="SMART" id="SM00387">
    <property type="entry name" value="HATPase_c"/>
    <property type="match status" value="1"/>
</dbReference>
<evidence type="ECO:0000256" key="11">
    <source>
        <dbReference type="ARBA" id="ARBA00022989"/>
    </source>
</evidence>
<dbReference type="InterPro" id="IPR003660">
    <property type="entry name" value="HAMP_dom"/>
</dbReference>
<dbReference type="InterPro" id="IPR005467">
    <property type="entry name" value="His_kinase_dom"/>
</dbReference>
<dbReference type="InterPro" id="IPR036890">
    <property type="entry name" value="HATPase_C_sf"/>
</dbReference>
<reference evidence="17 18" key="1">
    <citation type="submission" date="2019-07" db="EMBL/GenBank/DDBJ databases">
        <authorList>
            <person name="Kim J.K."/>
            <person name="Cheong H.-M."/>
            <person name="Choi Y."/>
            <person name="Hwang K.J."/>
            <person name="Lee S."/>
            <person name="Choi C."/>
        </authorList>
    </citation>
    <scope>NUCLEOTIDE SEQUENCE [LARGE SCALE GENOMIC DNA]</scope>
    <source>
        <strain evidence="17 18">KS 22</strain>
    </source>
</reference>
<evidence type="ECO:0000256" key="4">
    <source>
        <dbReference type="ARBA" id="ARBA00022475"/>
    </source>
</evidence>
<keyword evidence="11 14" id="KW-1133">Transmembrane helix</keyword>
<dbReference type="RefSeq" id="WP_182302205.1">
    <property type="nucleotide sequence ID" value="NZ_CP041969.1"/>
</dbReference>
<keyword evidence="10" id="KW-0067">ATP-binding</keyword>
<dbReference type="Pfam" id="PF00672">
    <property type="entry name" value="HAMP"/>
    <property type="match status" value="1"/>
</dbReference>
<dbReference type="SMART" id="SM00388">
    <property type="entry name" value="HisKA"/>
    <property type="match status" value="1"/>
</dbReference>
<evidence type="ECO:0000256" key="9">
    <source>
        <dbReference type="ARBA" id="ARBA00022777"/>
    </source>
</evidence>
<evidence type="ECO:0000256" key="2">
    <source>
        <dbReference type="ARBA" id="ARBA00004651"/>
    </source>
</evidence>
<evidence type="ECO:0000259" key="16">
    <source>
        <dbReference type="PROSITE" id="PS50885"/>
    </source>
</evidence>
<dbReference type="InterPro" id="IPR050398">
    <property type="entry name" value="HssS/ArlS-like"/>
</dbReference>
<protein>
    <recommendedName>
        <fullName evidence="3">histidine kinase</fullName>
        <ecNumber evidence="3">2.7.13.3</ecNumber>
    </recommendedName>
</protein>
<dbReference type="FunFam" id="3.30.565.10:FF:000006">
    <property type="entry name" value="Sensor histidine kinase WalK"/>
    <property type="match status" value="1"/>
</dbReference>
<dbReference type="CDD" id="cd00082">
    <property type="entry name" value="HisKA"/>
    <property type="match status" value="1"/>
</dbReference>
<dbReference type="SUPFAM" id="SSF158472">
    <property type="entry name" value="HAMP domain-like"/>
    <property type="match status" value="1"/>
</dbReference>
<evidence type="ECO:0000313" key="18">
    <source>
        <dbReference type="Proteomes" id="UP000515679"/>
    </source>
</evidence>
<evidence type="ECO:0000256" key="5">
    <source>
        <dbReference type="ARBA" id="ARBA00022553"/>
    </source>
</evidence>
<comment type="catalytic activity">
    <reaction evidence="1">
        <text>ATP + protein L-histidine = ADP + protein N-phospho-L-histidine.</text>
        <dbReference type="EC" id="2.7.13.3"/>
    </reaction>
</comment>
<dbReference type="Gene3D" id="3.30.565.10">
    <property type="entry name" value="Histidine kinase-like ATPase, C-terminal domain"/>
    <property type="match status" value="1"/>
</dbReference>
<dbReference type="PANTHER" id="PTHR45528:SF1">
    <property type="entry name" value="SENSOR HISTIDINE KINASE CPXA"/>
    <property type="match status" value="1"/>
</dbReference>
<evidence type="ECO:0000256" key="13">
    <source>
        <dbReference type="ARBA" id="ARBA00023136"/>
    </source>
</evidence>
<accession>A0A7G5BV64</accession>
<dbReference type="SUPFAM" id="SSF55874">
    <property type="entry name" value="ATPase domain of HSP90 chaperone/DNA topoisomerase II/histidine kinase"/>
    <property type="match status" value="1"/>
</dbReference>
<dbReference type="Gene3D" id="6.10.340.10">
    <property type="match status" value="1"/>
</dbReference>
<keyword evidence="7 14" id="KW-0812">Transmembrane</keyword>
<evidence type="ECO:0000256" key="10">
    <source>
        <dbReference type="ARBA" id="ARBA00022840"/>
    </source>
</evidence>